<reference evidence="2 3" key="1">
    <citation type="journal article" date="2015" name="Microbes Environ.">
        <title>Distribution and evolution of nitrogen fixation genes in the phylum bacteroidetes.</title>
        <authorList>
            <person name="Inoue J."/>
            <person name="Oshima K."/>
            <person name="Suda W."/>
            <person name="Sakamoto M."/>
            <person name="Iino T."/>
            <person name="Noda S."/>
            <person name="Hongoh Y."/>
            <person name="Hattori M."/>
            <person name="Ohkuma M."/>
        </authorList>
    </citation>
    <scope>NUCLEOTIDE SEQUENCE [LARGE SCALE GENOMIC DNA]</scope>
    <source>
        <strain evidence="2">JCM 15548</strain>
    </source>
</reference>
<comment type="caution">
    <text evidence="2">The sequence shown here is derived from an EMBL/GenBank/DDBJ whole genome shotgun (WGS) entry which is preliminary data.</text>
</comment>
<feature type="domain" description="Organic solvent tolerance-like N-terminal" evidence="1">
    <location>
        <begin position="1"/>
        <end position="99"/>
    </location>
</feature>
<name>A0A0E9M261_9BACT</name>
<dbReference type="InterPro" id="IPR005653">
    <property type="entry name" value="OstA-like_N"/>
</dbReference>
<dbReference type="AlphaFoldDB" id="A0A0E9M261"/>
<accession>A0A0E9M261</accession>
<feature type="domain" description="Organic solvent tolerance-like N-terminal" evidence="1">
    <location>
        <begin position="121"/>
        <end position="204"/>
    </location>
</feature>
<dbReference type="Pfam" id="PF13100">
    <property type="entry name" value="OstA_2"/>
    <property type="match status" value="2"/>
</dbReference>
<proteinExistence type="predicted"/>
<evidence type="ECO:0000313" key="3">
    <source>
        <dbReference type="Proteomes" id="UP000032900"/>
    </source>
</evidence>
<dbReference type="Gene3D" id="2.60.450.10">
    <property type="entry name" value="Lipopolysaccharide (LPS) transport protein A like domain"/>
    <property type="match status" value="2"/>
</dbReference>
<protein>
    <recommendedName>
        <fullName evidence="1">Organic solvent tolerance-like N-terminal domain-containing protein</fullName>
    </recommendedName>
</protein>
<evidence type="ECO:0000313" key="2">
    <source>
        <dbReference type="EMBL" id="GAO31852.1"/>
    </source>
</evidence>
<dbReference type="STRING" id="1236989.JCM15548_14254"/>
<gene>
    <name evidence="2" type="ORF">JCM15548_14254</name>
</gene>
<organism evidence="2 3">
    <name type="scientific">Geofilum rubicundum JCM 15548</name>
    <dbReference type="NCBI Taxonomy" id="1236989"/>
    <lineage>
        <taxon>Bacteria</taxon>
        <taxon>Pseudomonadati</taxon>
        <taxon>Bacteroidota</taxon>
        <taxon>Bacteroidia</taxon>
        <taxon>Marinilabiliales</taxon>
        <taxon>Marinilabiliaceae</taxon>
        <taxon>Geofilum</taxon>
    </lineage>
</organism>
<dbReference type="Proteomes" id="UP000032900">
    <property type="component" value="Unassembled WGS sequence"/>
</dbReference>
<evidence type="ECO:0000259" key="1">
    <source>
        <dbReference type="Pfam" id="PF13100"/>
    </source>
</evidence>
<sequence length="442" mass="51580">MIQNDTIDLYGDVLFYHGDEDKAMVRENVRMVTKNVVLTTEFLDYDRRNDVAYYYDGGKIVSDNNELVSDWGYYYPRTEEAHFRKEVVVTNPDYKMYSDTLLYYTISEVIKIVGPTTIISDRNEIYSEAGFYDTQKDIAQLERNSSIKGEEQQLDGDTIFYDRNTGFGEVFSNMFLHDTTNHVIIKGDYGYYNELTQRALATKRAVLMQIHQNDTLFLHADTLRADPIPDTEFQMIRAYRNVKFFRPDFQGRCDSMVYNLQDSINTFYKDPVLWANRNQMSASSIKLYTRNRALYKAELIENAFVIGPEDTASYNQIKGRHMTGYIKDNKLYRIDVEGNGQTIYYPKEEGEVIGVNKAESSNLTILLEEQEVTGIILRNQPSGNLNPPDFLTRDARRLEGFRWLEEYRPKTMMDIFKHDVAPEAVSQINYSDFHFDRSMPTR</sequence>
<keyword evidence="3" id="KW-1185">Reference proteome</keyword>
<dbReference type="EMBL" id="BAZW01000065">
    <property type="protein sequence ID" value="GAO31852.1"/>
    <property type="molecule type" value="Genomic_DNA"/>
</dbReference>